<keyword evidence="2" id="KW-1185">Reference proteome</keyword>
<dbReference type="Proteomes" id="UP001391051">
    <property type="component" value="Unassembled WGS sequence"/>
</dbReference>
<sequence length="253" mass="27736">MRGPALAVRAPLVGTPRQMPQLRVRVEPVRRRAQHLPPDLVRRVQLGELVFAQQGDRQLQPSLEGKPVLAVQCPVILPLVLLHSSSCPPKPTRGGADIAKVPHDHGAPRRVSLLVSAQPQLAASGLAVSKVLYRRFRMPHEIAQRIGVVEAGVGTQQLVVRLGRPGQGGLEFLYMSIWTCRASISETAPSKCFPVPAQYRRGVDLQRQCPLHVRSAHDGAIWVGVTGRDVRRRGLHRGGTERLLQVLEAEFAA</sequence>
<dbReference type="GeneID" id="92079470"/>
<gene>
    <name evidence="1" type="ORF">PG986_010186</name>
</gene>
<evidence type="ECO:0000313" key="1">
    <source>
        <dbReference type="EMBL" id="KAK7949300.1"/>
    </source>
</evidence>
<name>A0ABR1QA31_9PEZI</name>
<dbReference type="EMBL" id="JAQQWE010000006">
    <property type="protein sequence ID" value="KAK7949300.1"/>
    <property type="molecule type" value="Genomic_DNA"/>
</dbReference>
<protein>
    <submittedName>
        <fullName evidence="1">Uncharacterized protein</fullName>
    </submittedName>
</protein>
<dbReference type="RefSeq" id="XP_066698806.1">
    <property type="nucleotide sequence ID" value="XM_066846408.1"/>
</dbReference>
<proteinExistence type="predicted"/>
<comment type="caution">
    <text evidence="1">The sequence shown here is derived from an EMBL/GenBank/DDBJ whole genome shotgun (WGS) entry which is preliminary data.</text>
</comment>
<accession>A0ABR1QA31</accession>
<reference evidence="1 2" key="1">
    <citation type="submission" date="2023-01" db="EMBL/GenBank/DDBJ databases">
        <title>Analysis of 21 Apiospora genomes using comparative genomics revels a genus with tremendous synthesis potential of carbohydrate active enzymes and secondary metabolites.</title>
        <authorList>
            <person name="Sorensen T."/>
        </authorList>
    </citation>
    <scope>NUCLEOTIDE SEQUENCE [LARGE SCALE GENOMIC DNA]</scope>
    <source>
        <strain evidence="1 2">CBS 24483</strain>
    </source>
</reference>
<organism evidence="1 2">
    <name type="scientific">Apiospora aurea</name>
    <dbReference type="NCBI Taxonomy" id="335848"/>
    <lineage>
        <taxon>Eukaryota</taxon>
        <taxon>Fungi</taxon>
        <taxon>Dikarya</taxon>
        <taxon>Ascomycota</taxon>
        <taxon>Pezizomycotina</taxon>
        <taxon>Sordariomycetes</taxon>
        <taxon>Xylariomycetidae</taxon>
        <taxon>Amphisphaeriales</taxon>
        <taxon>Apiosporaceae</taxon>
        <taxon>Apiospora</taxon>
    </lineage>
</organism>
<evidence type="ECO:0000313" key="2">
    <source>
        <dbReference type="Proteomes" id="UP001391051"/>
    </source>
</evidence>